<dbReference type="GO" id="GO:0043024">
    <property type="term" value="F:ribosomal small subunit binding"/>
    <property type="evidence" value="ECO:0007669"/>
    <property type="project" value="TreeGrafter"/>
</dbReference>
<protein>
    <recommendedName>
        <fullName evidence="2">Sigma 54 modulation/S30EA ribosomal protein C-terminal domain-containing protein</fullName>
    </recommendedName>
</protein>
<evidence type="ECO:0000313" key="3">
    <source>
        <dbReference type="EMBL" id="KAH7302104.1"/>
    </source>
</evidence>
<dbReference type="InterPro" id="IPR036567">
    <property type="entry name" value="RHF-like"/>
</dbReference>
<proteinExistence type="inferred from homology"/>
<dbReference type="HAMAP" id="MF_00839">
    <property type="entry name" value="HPF"/>
    <property type="match status" value="1"/>
</dbReference>
<dbReference type="InterPro" id="IPR038416">
    <property type="entry name" value="Ribosom_S30AE_C_sf"/>
</dbReference>
<sequence>MALSTVALRNAMASRAGPEACAFSMSSTSSSSFFPSSLSGRLSSSFLRGDGVFSSSLSSLQGQFLSDPSLSWHSLQTHVPVRATTCMAWTGTLASVRLIIQGKHLELTDAIKAYVEEKIGNAVHNQYNLLREVDVRMSVRGGESGRGPKLQRCEVTMFTKKHGVVRAEEESDSMYASIDRVSDVVSRKLRKIKEKDGGHGRPRHQPRVGELLTTEDVDFKPKEKSEIPDEVVRTKYFEMLPMTSDEALEQLANVGHDFYAFRNTQSGEINILYKRKHGGYGLIVPRNNEAWEKTDNGSSQKS</sequence>
<dbReference type="Proteomes" id="UP000825935">
    <property type="component" value="Chromosome 23"/>
</dbReference>
<dbReference type="Gene3D" id="3.30.505.50">
    <property type="entry name" value="Sigma 54 modulation/S30EA ribosomal protein, C-terminal domain"/>
    <property type="match status" value="1"/>
</dbReference>
<dbReference type="Gene3D" id="3.30.160.100">
    <property type="entry name" value="Ribosome hibernation promotion factor-like"/>
    <property type="match status" value="1"/>
</dbReference>
<dbReference type="FunFam" id="3.30.160.100:FF:000006">
    <property type="entry name" value="Ribosome-binding factor PSRP1, chloroplastic"/>
    <property type="match status" value="1"/>
</dbReference>
<dbReference type="PANTHER" id="PTHR33231">
    <property type="entry name" value="30S RIBOSOMAL PROTEIN"/>
    <property type="match status" value="1"/>
</dbReference>
<comment type="caution">
    <text evidence="3">The sequence shown here is derived from an EMBL/GenBank/DDBJ whole genome shotgun (WGS) entry which is preliminary data.</text>
</comment>
<dbReference type="GO" id="GO:0045900">
    <property type="term" value="P:negative regulation of translational elongation"/>
    <property type="evidence" value="ECO:0007669"/>
    <property type="project" value="TreeGrafter"/>
</dbReference>
<evidence type="ECO:0000256" key="1">
    <source>
        <dbReference type="ARBA" id="ARBA00022845"/>
    </source>
</evidence>
<dbReference type="InterPro" id="IPR003489">
    <property type="entry name" value="RHF/RaiA"/>
</dbReference>
<dbReference type="OMA" id="CIEMEPR"/>
<dbReference type="FunFam" id="3.30.505.50:FF:000003">
    <property type="entry name" value="ribosome-binding factor PSRP1, chloroplastic"/>
    <property type="match status" value="1"/>
</dbReference>
<organism evidence="3 4">
    <name type="scientific">Ceratopteris richardii</name>
    <name type="common">Triangle waterfern</name>
    <dbReference type="NCBI Taxonomy" id="49495"/>
    <lineage>
        <taxon>Eukaryota</taxon>
        <taxon>Viridiplantae</taxon>
        <taxon>Streptophyta</taxon>
        <taxon>Embryophyta</taxon>
        <taxon>Tracheophyta</taxon>
        <taxon>Polypodiopsida</taxon>
        <taxon>Polypodiidae</taxon>
        <taxon>Polypodiales</taxon>
        <taxon>Pteridineae</taxon>
        <taxon>Pteridaceae</taxon>
        <taxon>Parkerioideae</taxon>
        <taxon>Ceratopteris</taxon>
    </lineage>
</organism>
<keyword evidence="1" id="KW-0810">Translation regulation</keyword>
<dbReference type="CDD" id="cd00552">
    <property type="entry name" value="RaiA"/>
    <property type="match status" value="1"/>
</dbReference>
<dbReference type="InterPro" id="IPR034694">
    <property type="entry name" value="HPF_long/plastid"/>
</dbReference>
<dbReference type="EMBL" id="CM035428">
    <property type="protein sequence ID" value="KAH7302104.1"/>
    <property type="molecule type" value="Genomic_DNA"/>
</dbReference>
<evidence type="ECO:0000259" key="2">
    <source>
        <dbReference type="Pfam" id="PF16321"/>
    </source>
</evidence>
<reference evidence="3 4" key="1">
    <citation type="submission" date="2021-08" db="EMBL/GenBank/DDBJ databases">
        <title>WGS assembly of Ceratopteris richardii.</title>
        <authorList>
            <person name="Marchant D.B."/>
            <person name="Chen G."/>
            <person name="Jenkins J."/>
            <person name="Shu S."/>
            <person name="Leebens-Mack J."/>
            <person name="Grimwood J."/>
            <person name="Schmutz J."/>
            <person name="Soltis P."/>
            <person name="Soltis D."/>
            <person name="Chen Z.-H."/>
        </authorList>
    </citation>
    <scope>NUCLEOTIDE SEQUENCE [LARGE SCALE GENOMIC DNA]</scope>
    <source>
        <strain evidence="3">Whitten #5841</strain>
        <tissue evidence="3">Leaf</tissue>
    </source>
</reference>
<evidence type="ECO:0000313" key="4">
    <source>
        <dbReference type="Proteomes" id="UP000825935"/>
    </source>
</evidence>
<dbReference type="Pfam" id="PF02482">
    <property type="entry name" value="Ribosomal_S30AE"/>
    <property type="match status" value="1"/>
</dbReference>
<dbReference type="Pfam" id="PF16321">
    <property type="entry name" value="Ribosom_S30AE_C"/>
    <property type="match status" value="1"/>
</dbReference>
<dbReference type="InterPro" id="IPR050574">
    <property type="entry name" value="HPF/YfiA_ribosome-assoc"/>
</dbReference>
<dbReference type="NCBIfam" id="TIGR00741">
    <property type="entry name" value="yfiA"/>
    <property type="match status" value="1"/>
</dbReference>
<name>A0A8T2S2I3_CERRI</name>
<dbReference type="InterPro" id="IPR032528">
    <property type="entry name" value="Ribosom_S30AE_C"/>
</dbReference>
<dbReference type="SUPFAM" id="SSF69754">
    <property type="entry name" value="Ribosome binding protein Y (YfiA homologue)"/>
    <property type="match status" value="1"/>
</dbReference>
<accession>A0A8T2S2I3</accession>
<gene>
    <name evidence="3" type="ORF">KP509_23G056600</name>
</gene>
<feature type="domain" description="Sigma 54 modulation/S30EA ribosomal protein C-terminal" evidence="2">
    <location>
        <begin position="228"/>
        <end position="282"/>
    </location>
</feature>
<dbReference type="PANTHER" id="PTHR33231:SF1">
    <property type="entry name" value="30S RIBOSOMAL PROTEIN"/>
    <property type="match status" value="1"/>
</dbReference>
<keyword evidence="4" id="KW-1185">Reference proteome</keyword>
<dbReference type="OrthoDB" id="10253151at2759"/>
<dbReference type="GO" id="GO:0022627">
    <property type="term" value="C:cytosolic small ribosomal subunit"/>
    <property type="evidence" value="ECO:0007669"/>
    <property type="project" value="TreeGrafter"/>
</dbReference>
<dbReference type="AlphaFoldDB" id="A0A8T2S2I3"/>